<dbReference type="Gene3D" id="1.10.30.50">
    <property type="match status" value="1"/>
</dbReference>
<evidence type="ECO:0000259" key="1">
    <source>
        <dbReference type="Pfam" id="PF01844"/>
    </source>
</evidence>
<evidence type="ECO:0000313" key="2">
    <source>
        <dbReference type="EMBL" id="TDD96212.1"/>
    </source>
</evidence>
<dbReference type="GO" id="GO:0004519">
    <property type="term" value="F:endonuclease activity"/>
    <property type="evidence" value="ECO:0007669"/>
    <property type="project" value="InterPro"/>
</dbReference>
<evidence type="ECO:0000313" key="3">
    <source>
        <dbReference type="Proteomes" id="UP000295479"/>
    </source>
</evidence>
<organism evidence="2 3">
    <name type="scientific">Flavobacterium cellulosilyticum</name>
    <dbReference type="NCBI Taxonomy" id="2541731"/>
    <lineage>
        <taxon>Bacteria</taxon>
        <taxon>Pseudomonadati</taxon>
        <taxon>Bacteroidota</taxon>
        <taxon>Flavobacteriia</taxon>
        <taxon>Flavobacteriales</taxon>
        <taxon>Flavobacteriaceae</taxon>
        <taxon>Flavobacterium</taxon>
    </lineage>
</organism>
<comment type="caution">
    <text evidence="2">The sequence shown here is derived from an EMBL/GenBank/DDBJ whole genome shotgun (WGS) entry which is preliminary data.</text>
</comment>
<dbReference type="AlphaFoldDB" id="A0A4R5CG38"/>
<dbReference type="CDD" id="cd00085">
    <property type="entry name" value="HNHc"/>
    <property type="match status" value="1"/>
</dbReference>
<proteinExistence type="predicted"/>
<dbReference type="EMBL" id="SMFK01000007">
    <property type="protein sequence ID" value="TDD96212.1"/>
    <property type="molecule type" value="Genomic_DNA"/>
</dbReference>
<accession>A0A4R5CG38</accession>
<dbReference type="OrthoDB" id="9779761at2"/>
<dbReference type="InterPro" id="IPR002711">
    <property type="entry name" value="HNH"/>
</dbReference>
<gene>
    <name evidence="2" type="ORF">E0F76_12000</name>
</gene>
<dbReference type="GO" id="GO:0003676">
    <property type="term" value="F:nucleic acid binding"/>
    <property type="evidence" value="ECO:0007669"/>
    <property type="project" value="InterPro"/>
</dbReference>
<dbReference type="GO" id="GO:0008270">
    <property type="term" value="F:zinc ion binding"/>
    <property type="evidence" value="ECO:0007669"/>
    <property type="project" value="InterPro"/>
</dbReference>
<dbReference type="InterPro" id="IPR003615">
    <property type="entry name" value="HNH_nuc"/>
</dbReference>
<dbReference type="Proteomes" id="UP000295479">
    <property type="component" value="Unassembled WGS sequence"/>
</dbReference>
<dbReference type="Pfam" id="PF01844">
    <property type="entry name" value="HNH"/>
    <property type="match status" value="1"/>
</dbReference>
<feature type="domain" description="HNH" evidence="1">
    <location>
        <begin position="59"/>
        <end position="115"/>
    </location>
</feature>
<protein>
    <recommendedName>
        <fullName evidence="1">HNH domain-containing protein</fullName>
    </recommendedName>
</protein>
<reference evidence="2 3" key="1">
    <citation type="submission" date="2019-03" db="EMBL/GenBank/DDBJ databases">
        <title>Flavobacterium AR-3-4 sp. nov. isolated from arctic soil.</title>
        <authorList>
            <person name="Chaudhary D.K."/>
        </authorList>
    </citation>
    <scope>NUCLEOTIDE SEQUENCE [LARGE SCALE GENOMIC DNA]</scope>
    <source>
        <strain evidence="2 3">AR-3-4</strain>
    </source>
</reference>
<keyword evidence="3" id="KW-1185">Reference proteome</keyword>
<name>A0A4R5CG38_9FLAO</name>
<sequence length="139" mass="15978">MIEELIEIDLTGEEIYPEEISEEYTAELFEGIKRTIIVNSYERNSKARQLCVKHWKAICVVCSFEFEKSYGEIGKGFIQVHHLTPVSQIGKAYQVDPINDLIPVCQNCHSMLHKEEPPLTINLLKLLLQTTNENNNSSR</sequence>